<evidence type="ECO:0000313" key="4">
    <source>
        <dbReference type="Proteomes" id="UP000274504"/>
    </source>
</evidence>
<sequence>MECSRVVLIFLAVQSIRSDSTHDYTVEGADYVVRIGYFNYAVYAMIAVNHARAIALCNALYPGGRLAWMGDMKFRPVAKVIYKLMIFHYMSLNNYFWIDGDLDDPHCDPEQSSCIWIASNSSLIESEAKASFENTDVMFHKPRKKPEKFWPVLVPNRFNEYNMRGDAFLSAAPEKEKAGFICAYKEKRNKCPIGFSLVNMRIPSHMTTFNVTKPDVCNSTLGE</sequence>
<reference evidence="3 5" key="3">
    <citation type="submission" date="2019-07" db="EMBL/GenBank/DDBJ databases">
        <authorList>
            <person name="Jastrzebski P J."/>
            <person name="Paukszto L."/>
            <person name="Jastrzebski P J."/>
        </authorList>
    </citation>
    <scope>NUCLEOTIDE SEQUENCE [LARGE SCALE GENOMIC DNA]</scope>
    <source>
        <strain evidence="3 5">WMS-il1</strain>
    </source>
</reference>
<dbReference type="WBParaSite" id="HDID_0000490201-mRNA-1">
    <property type="protein sequence ID" value="HDID_0000490201-mRNA-1"/>
    <property type="gene ID" value="HDID_0000490201"/>
</dbReference>
<dbReference type="Proteomes" id="UP000274504">
    <property type="component" value="Unassembled WGS sequence"/>
</dbReference>
<evidence type="ECO:0000313" key="6">
    <source>
        <dbReference type="WBParaSite" id="HDID_0000490201-mRNA-1"/>
    </source>
</evidence>
<keyword evidence="1" id="KW-0732">Signal</keyword>
<name>A0A0R3SIY7_HYMDI</name>
<proteinExistence type="predicted"/>
<accession>A0A0R3SIY7</accession>
<gene>
    <name evidence="2" type="ORF">HDID_LOCUS4900</name>
    <name evidence="3" type="ORF">WMSIL1_LOCUS12093</name>
</gene>
<evidence type="ECO:0000313" key="2">
    <source>
        <dbReference type="EMBL" id="VDL57064.1"/>
    </source>
</evidence>
<evidence type="ECO:0000313" key="3">
    <source>
        <dbReference type="EMBL" id="VUZ53847.1"/>
    </source>
</evidence>
<dbReference type="Proteomes" id="UP000321570">
    <property type="component" value="Unassembled WGS sequence"/>
</dbReference>
<dbReference type="EMBL" id="UYSG01002114">
    <property type="protein sequence ID" value="VDL57064.1"/>
    <property type="molecule type" value="Genomic_DNA"/>
</dbReference>
<feature type="chain" id="PRO_5044546536" evidence="1">
    <location>
        <begin position="19"/>
        <end position="223"/>
    </location>
</feature>
<protein>
    <submittedName>
        <fullName evidence="6">C-type lectin domain-containing protein</fullName>
    </submittedName>
</protein>
<evidence type="ECO:0000256" key="1">
    <source>
        <dbReference type="SAM" id="SignalP"/>
    </source>
</evidence>
<keyword evidence="5" id="KW-1185">Reference proteome</keyword>
<dbReference type="AlphaFoldDB" id="A0A0R3SIY7"/>
<evidence type="ECO:0000313" key="5">
    <source>
        <dbReference type="Proteomes" id="UP000321570"/>
    </source>
</evidence>
<dbReference type="OrthoDB" id="6224622at2759"/>
<organism evidence="6">
    <name type="scientific">Hymenolepis diminuta</name>
    <name type="common">Rat tapeworm</name>
    <dbReference type="NCBI Taxonomy" id="6216"/>
    <lineage>
        <taxon>Eukaryota</taxon>
        <taxon>Metazoa</taxon>
        <taxon>Spiralia</taxon>
        <taxon>Lophotrochozoa</taxon>
        <taxon>Platyhelminthes</taxon>
        <taxon>Cestoda</taxon>
        <taxon>Eucestoda</taxon>
        <taxon>Cyclophyllidea</taxon>
        <taxon>Hymenolepididae</taxon>
        <taxon>Hymenolepis</taxon>
    </lineage>
</organism>
<reference evidence="2 4" key="2">
    <citation type="submission" date="2018-11" db="EMBL/GenBank/DDBJ databases">
        <authorList>
            <consortium name="Pathogen Informatics"/>
        </authorList>
    </citation>
    <scope>NUCLEOTIDE SEQUENCE [LARGE SCALE GENOMIC DNA]</scope>
</reference>
<reference evidence="6" key="1">
    <citation type="submission" date="2017-02" db="UniProtKB">
        <authorList>
            <consortium name="WormBaseParasite"/>
        </authorList>
    </citation>
    <scope>IDENTIFICATION</scope>
</reference>
<dbReference type="EMBL" id="CABIJS010000577">
    <property type="protein sequence ID" value="VUZ53847.1"/>
    <property type="molecule type" value="Genomic_DNA"/>
</dbReference>
<feature type="signal peptide" evidence="1">
    <location>
        <begin position="1"/>
        <end position="18"/>
    </location>
</feature>